<feature type="compositionally biased region" description="Low complexity" evidence="2">
    <location>
        <begin position="194"/>
        <end position="206"/>
    </location>
</feature>
<feature type="compositionally biased region" description="Basic and acidic residues" evidence="2">
    <location>
        <begin position="448"/>
        <end position="459"/>
    </location>
</feature>
<feature type="region of interest" description="Disordered" evidence="2">
    <location>
        <begin position="527"/>
        <end position="547"/>
    </location>
</feature>
<feature type="compositionally biased region" description="Basic and acidic residues" evidence="2">
    <location>
        <begin position="912"/>
        <end position="922"/>
    </location>
</feature>
<dbReference type="SUPFAM" id="SSF81383">
    <property type="entry name" value="F-box domain"/>
    <property type="match status" value="1"/>
</dbReference>
<dbReference type="AlphaFoldDB" id="A0AAN7HQZ0"/>
<evidence type="ECO:0000259" key="3">
    <source>
        <dbReference type="PROSITE" id="PS50181"/>
    </source>
</evidence>
<protein>
    <recommendedName>
        <fullName evidence="3">F-box domain-containing protein</fullName>
    </recommendedName>
</protein>
<keyword evidence="1" id="KW-0175">Coiled coil</keyword>
<dbReference type="Pfam" id="PF12937">
    <property type="entry name" value="F-box-like"/>
    <property type="match status" value="1"/>
</dbReference>
<feature type="region of interest" description="Disordered" evidence="2">
    <location>
        <begin position="189"/>
        <end position="272"/>
    </location>
</feature>
<feature type="region of interest" description="Disordered" evidence="2">
    <location>
        <begin position="908"/>
        <end position="950"/>
    </location>
</feature>
<feature type="domain" description="F-box" evidence="3">
    <location>
        <begin position="25"/>
        <end position="70"/>
    </location>
</feature>
<organism evidence="4 5">
    <name type="scientific">Corynascus novoguineensis</name>
    <dbReference type="NCBI Taxonomy" id="1126955"/>
    <lineage>
        <taxon>Eukaryota</taxon>
        <taxon>Fungi</taxon>
        <taxon>Dikarya</taxon>
        <taxon>Ascomycota</taxon>
        <taxon>Pezizomycotina</taxon>
        <taxon>Sordariomycetes</taxon>
        <taxon>Sordariomycetidae</taxon>
        <taxon>Sordariales</taxon>
        <taxon>Chaetomiaceae</taxon>
        <taxon>Corynascus</taxon>
    </lineage>
</organism>
<feature type="compositionally biased region" description="Pro residues" evidence="2">
    <location>
        <begin position="243"/>
        <end position="252"/>
    </location>
</feature>
<feature type="compositionally biased region" description="Basic residues" evidence="2">
    <location>
        <begin position="923"/>
        <end position="932"/>
    </location>
</feature>
<gene>
    <name evidence="4" type="ORF">C7999DRAFT_31650</name>
</gene>
<dbReference type="SMART" id="SM00256">
    <property type="entry name" value="FBOX"/>
    <property type="match status" value="1"/>
</dbReference>
<keyword evidence="5" id="KW-1185">Reference proteome</keyword>
<feature type="region of interest" description="Disordered" evidence="2">
    <location>
        <begin position="448"/>
        <end position="510"/>
    </location>
</feature>
<reference evidence="4" key="1">
    <citation type="journal article" date="2023" name="Mol. Phylogenet. Evol.">
        <title>Genome-scale phylogeny and comparative genomics of the fungal order Sordariales.</title>
        <authorList>
            <person name="Hensen N."/>
            <person name="Bonometti L."/>
            <person name="Westerberg I."/>
            <person name="Brannstrom I.O."/>
            <person name="Guillou S."/>
            <person name="Cros-Aarteil S."/>
            <person name="Calhoun S."/>
            <person name="Haridas S."/>
            <person name="Kuo A."/>
            <person name="Mondo S."/>
            <person name="Pangilinan J."/>
            <person name="Riley R."/>
            <person name="LaButti K."/>
            <person name="Andreopoulos B."/>
            <person name="Lipzen A."/>
            <person name="Chen C."/>
            <person name="Yan M."/>
            <person name="Daum C."/>
            <person name="Ng V."/>
            <person name="Clum A."/>
            <person name="Steindorff A."/>
            <person name="Ohm R.A."/>
            <person name="Martin F."/>
            <person name="Silar P."/>
            <person name="Natvig D.O."/>
            <person name="Lalanne C."/>
            <person name="Gautier V."/>
            <person name="Ament-Velasquez S.L."/>
            <person name="Kruys A."/>
            <person name="Hutchinson M.I."/>
            <person name="Powell A.J."/>
            <person name="Barry K."/>
            <person name="Miller A.N."/>
            <person name="Grigoriev I.V."/>
            <person name="Debuchy R."/>
            <person name="Gladieux P."/>
            <person name="Hiltunen Thoren M."/>
            <person name="Johannesson H."/>
        </authorList>
    </citation>
    <scope>NUCLEOTIDE SEQUENCE</scope>
    <source>
        <strain evidence="4">CBS 359.72</strain>
    </source>
</reference>
<feature type="compositionally biased region" description="Basic and acidic residues" evidence="2">
    <location>
        <begin position="498"/>
        <end position="507"/>
    </location>
</feature>
<reference evidence="4" key="2">
    <citation type="submission" date="2023-05" db="EMBL/GenBank/DDBJ databases">
        <authorList>
            <consortium name="Lawrence Berkeley National Laboratory"/>
            <person name="Steindorff A."/>
            <person name="Hensen N."/>
            <person name="Bonometti L."/>
            <person name="Westerberg I."/>
            <person name="Brannstrom I.O."/>
            <person name="Guillou S."/>
            <person name="Cros-Aarteil S."/>
            <person name="Calhoun S."/>
            <person name="Haridas S."/>
            <person name="Kuo A."/>
            <person name="Mondo S."/>
            <person name="Pangilinan J."/>
            <person name="Riley R."/>
            <person name="Labutti K."/>
            <person name="Andreopoulos B."/>
            <person name="Lipzen A."/>
            <person name="Chen C."/>
            <person name="Yanf M."/>
            <person name="Daum C."/>
            <person name="Ng V."/>
            <person name="Clum A."/>
            <person name="Ohm R."/>
            <person name="Martin F."/>
            <person name="Silar P."/>
            <person name="Natvig D."/>
            <person name="Lalanne C."/>
            <person name="Gautier V."/>
            <person name="Ament-Velasquez S.L."/>
            <person name="Kruys A."/>
            <person name="Hutchinson M.I."/>
            <person name="Powell A.J."/>
            <person name="Barry K."/>
            <person name="Miller A.N."/>
            <person name="Grigoriev I.V."/>
            <person name="Debuchy R."/>
            <person name="Gladieux P."/>
            <person name="Thoren M.H."/>
            <person name="Johannesson H."/>
        </authorList>
    </citation>
    <scope>NUCLEOTIDE SEQUENCE</scope>
    <source>
        <strain evidence="4">CBS 359.72</strain>
    </source>
</reference>
<accession>A0AAN7HQZ0</accession>
<dbReference type="Gene3D" id="1.20.1280.50">
    <property type="match status" value="1"/>
</dbReference>
<evidence type="ECO:0000256" key="1">
    <source>
        <dbReference type="SAM" id="Coils"/>
    </source>
</evidence>
<feature type="compositionally biased region" description="Polar residues" evidence="2">
    <location>
        <begin position="460"/>
        <end position="469"/>
    </location>
</feature>
<proteinExistence type="predicted"/>
<dbReference type="InterPro" id="IPR001810">
    <property type="entry name" value="F-box_dom"/>
</dbReference>
<feature type="coiled-coil region" evidence="1">
    <location>
        <begin position="571"/>
        <end position="634"/>
    </location>
</feature>
<feature type="compositionally biased region" description="Low complexity" evidence="2">
    <location>
        <begin position="933"/>
        <end position="950"/>
    </location>
</feature>
<evidence type="ECO:0000256" key="2">
    <source>
        <dbReference type="SAM" id="MobiDB-lite"/>
    </source>
</evidence>
<sequence length="1030" mass="113482">MASMASSVAAIPAQETAPVPSAGHAGNIMDLPREVQREIFSHCSNQDLTCLATVSRHFRDLAAAELYRDFKMVFWEDLRHPEDTHPDPLALGLDTFATSDYNYARHLRHMSFDTLTLGGNASVAYRPYQSTLSCGKFMNTLLLLTLRKAQSLESFKWNIGVELSRPVYKELHQINALSQVHIRLQTFPSQYERSSSPSSGAPNSMSLPAPTHVVPMSSIPPPPAFGFMPQGPSGNMFGSSAVPPAPSSGPKPPRAKTAKKASTKGEHPTLSGFKGLKSLAVLDIDSLDIVPEVQSAVRNSAGTLTELSLSLSQKLASSARNQQANISESEDSDQDDGMMPVPLEEMGMSEQARDFRVQQARRAQETVLGKILDVKSTVAEDLEGIITENEKKKKKGKVRSEQELVDMIKKIAPKFMGELNGTKDFAASQDIIDMIGLATQKYIEEAKSREKKAEEDQNKTDAASSSTSKPPDEIAEGPSSETDAPEVSLFKDATAPKNPKDNKRAADPDDIDIEEPLEQLAIDPEEPPVGEAQADETAAPVVESTPREAVAPTAAALADTKTKYGELLGVLESQKANYKALAQEIELFESQANTLSDEIRRWRATNSSANMNYLADAESQLLRLTRSIRDMQKEISACLFAIECADRLSPDEVRSHKDQARDMHDYVRETRGLALESLSIYLIPTKPSVLSRAVDLRALRRLTLLNVGIQAPIWALLHKENKEAPLPLREIFTDNVSLGFLNCVASLEEVRELLMLERNPKDKPESFAPRTQTTMDQIRRVVLKKHAPTIKNLMIKNLADTAWDLDEKTILLLSRHGKKLEELACNMNVRAMHCLAQHIDAFKVLRALHVHTLRSDDTCVWVMRETKRFLVDSVSHHPDLKLDWISIDEDERVDRLMRLTEWTKGEGPGGWVHRDDLKEGLNKKKKKGKGKHSAPSSSSPSSPSSSSSGLVSAQLASGAGVEDLDVAAIIAAELGEDGGYTSGSEDEHGDSSDEDRDEFLGQKIGLFEGVMFHQVDDVRIFEKEIVAGRL</sequence>
<comment type="caution">
    <text evidence="4">The sequence shown here is derived from an EMBL/GenBank/DDBJ whole genome shotgun (WGS) entry which is preliminary data.</text>
</comment>
<dbReference type="Proteomes" id="UP001303647">
    <property type="component" value="Unassembled WGS sequence"/>
</dbReference>
<evidence type="ECO:0000313" key="4">
    <source>
        <dbReference type="EMBL" id="KAK4247969.1"/>
    </source>
</evidence>
<feature type="region of interest" description="Disordered" evidence="2">
    <location>
        <begin position="976"/>
        <end position="997"/>
    </location>
</feature>
<feature type="compositionally biased region" description="Basic residues" evidence="2">
    <location>
        <begin position="253"/>
        <end position="262"/>
    </location>
</feature>
<dbReference type="EMBL" id="MU857645">
    <property type="protein sequence ID" value="KAK4247969.1"/>
    <property type="molecule type" value="Genomic_DNA"/>
</dbReference>
<dbReference type="PROSITE" id="PS50181">
    <property type="entry name" value="FBOX"/>
    <property type="match status" value="1"/>
</dbReference>
<name>A0AAN7HQZ0_9PEZI</name>
<evidence type="ECO:0000313" key="5">
    <source>
        <dbReference type="Proteomes" id="UP001303647"/>
    </source>
</evidence>
<dbReference type="InterPro" id="IPR036047">
    <property type="entry name" value="F-box-like_dom_sf"/>
</dbReference>